<keyword evidence="3" id="KW-1185">Reference proteome</keyword>
<dbReference type="Proteomes" id="UP000198661">
    <property type="component" value="Unassembled WGS sequence"/>
</dbReference>
<dbReference type="SUPFAM" id="SSF52402">
    <property type="entry name" value="Adenine nucleotide alpha hydrolases-like"/>
    <property type="match status" value="1"/>
</dbReference>
<evidence type="ECO:0000259" key="1">
    <source>
        <dbReference type="Pfam" id="PF01902"/>
    </source>
</evidence>
<name>A0A1I2KV72_9BACL</name>
<dbReference type="OrthoDB" id="3572539at2"/>
<proteinExistence type="predicted"/>
<dbReference type="InterPro" id="IPR014729">
    <property type="entry name" value="Rossmann-like_a/b/a_fold"/>
</dbReference>
<evidence type="ECO:0000313" key="3">
    <source>
        <dbReference type="Proteomes" id="UP000198661"/>
    </source>
</evidence>
<sequence length="223" mass="25408">MTKPVVLSYSGGKDCTYALHVLKQDPDWQVVRLLTTAARPHRRTSMHGVRIELLKRQAASLGLPLDIVWLDEDGRDYESRMAEMLAGYKKRGIERVAFGDLYLEDIREYREHLNASVGLGSLFPLWGIPVRELAKRFIDDGFRAVVVCVDTEQLDASFCGREYDLSLLKDLPDSVDWCAEKGEFHTFCYDGPAFRKAVPFSRGEKVLREGRFYYLDLLPATGP</sequence>
<dbReference type="Gene3D" id="3.90.1490.10">
    <property type="entry name" value="putative n-type atp pyrophosphatase, domain 2"/>
    <property type="match status" value="1"/>
</dbReference>
<feature type="domain" description="Diphthamide synthase" evidence="1">
    <location>
        <begin position="6"/>
        <end position="213"/>
    </location>
</feature>
<accession>A0A1I2KV72</accession>
<organism evidence="2 3">
    <name type="scientific">Planifilum fulgidum</name>
    <dbReference type="NCBI Taxonomy" id="201973"/>
    <lineage>
        <taxon>Bacteria</taxon>
        <taxon>Bacillati</taxon>
        <taxon>Bacillota</taxon>
        <taxon>Bacilli</taxon>
        <taxon>Bacillales</taxon>
        <taxon>Thermoactinomycetaceae</taxon>
        <taxon>Planifilum</taxon>
    </lineage>
</organism>
<dbReference type="EMBL" id="FOOK01000003">
    <property type="protein sequence ID" value="SFF70463.1"/>
    <property type="molecule type" value="Genomic_DNA"/>
</dbReference>
<dbReference type="STRING" id="201973.SAMN04488025_10343"/>
<dbReference type="AlphaFoldDB" id="A0A1I2KV72"/>
<dbReference type="Gene3D" id="3.40.50.620">
    <property type="entry name" value="HUPs"/>
    <property type="match status" value="1"/>
</dbReference>
<reference evidence="3" key="1">
    <citation type="submission" date="2016-10" db="EMBL/GenBank/DDBJ databases">
        <authorList>
            <person name="Varghese N."/>
            <person name="Submissions S."/>
        </authorList>
    </citation>
    <scope>NUCLEOTIDE SEQUENCE [LARGE SCALE GENOMIC DNA]</scope>
    <source>
        <strain evidence="3">DSM 44945</strain>
    </source>
</reference>
<dbReference type="RefSeq" id="WP_092035693.1">
    <property type="nucleotide sequence ID" value="NZ_FOOK01000003.1"/>
</dbReference>
<protein>
    <submittedName>
        <fullName evidence="2">MJ0570-related uncharacterized domain-containing protein</fullName>
    </submittedName>
</protein>
<evidence type="ECO:0000313" key="2">
    <source>
        <dbReference type="EMBL" id="SFF70463.1"/>
    </source>
</evidence>
<dbReference type="CDD" id="cd01994">
    <property type="entry name" value="AANH_PF0828-like"/>
    <property type="match status" value="1"/>
</dbReference>
<gene>
    <name evidence="2" type="ORF">SAMN04488025_10343</name>
</gene>
<dbReference type="Pfam" id="PF01902">
    <property type="entry name" value="Diphthami_syn_2"/>
    <property type="match status" value="1"/>
</dbReference>
<dbReference type="InterPro" id="IPR002761">
    <property type="entry name" value="Diphthami_syn_dom"/>
</dbReference>